<proteinExistence type="predicted"/>
<feature type="compositionally biased region" description="Basic residues" evidence="1">
    <location>
        <begin position="45"/>
        <end position="55"/>
    </location>
</feature>
<dbReference type="VEuPathDB" id="FungiDB:SMAC_09014"/>
<gene>
    <name evidence="2" type="ORF">SMACR_09014</name>
</gene>
<evidence type="ECO:0000256" key="1">
    <source>
        <dbReference type="SAM" id="MobiDB-lite"/>
    </source>
</evidence>
<feature type="region of interest" description="Disordered" evidence="1">
    <location>
        <begin position="1"/>
        <end position="117"/>
    </location>
</feature>
<evidence type="ECO:0000313" key="2">
    <source>
        <dbReference type="EMBL" id="KAA8635495.1"/>
    </source>
</evidence>
<feature type="compositionally biased region" description="Polar residues" evidence="1">
    <location>
        <begin position="75"/>
        <end position="86"/>
    </location>
</feature>
<sequence>MLYRDPTDIKIMQQQEQSQGSQSQSQSQPSYSQQSDASFNINSRRYAHPRGHLHRMPYPPSYHRLLTPPNEEYATISQSSTGSMMESQRSMGSTSSRRSMMSSIPTLRRQDATVGQG</sequence>
<comment type="caution">
    <text evidence="2">The sequence shown here is derived from an EMBL/GenBank/DDBJ whole genome shotgun (WGS) entry which is preliminary data.</text>
</comment>
<name>A0A8S9A4G2_SORMA</name>
<dbReference type="OMA" id="HPPRHRM"/>
<accession>A0A8S9A4G2</accession>
<feature type="compositionally biased region" description="Low complexity" evidence="1">
    <location>
        <begin position="13"/>
        <end position="35"/>
    </location>
</feature>
<dbReference type="AlphaFoldDB" id="A0A8S9A4G2"/>
<dbReference type="Proteomes" id="UP000433876">
    <property type="component" value="Unassembled WGS sequence"/>
</dbReference>
<protein>
    <submittedName>
        <fullName evidence="2">Uncharacterized protein</fullName>
    </submittedName>
</protein>
<organism evidence="2 3">
    <name type="scientific">Sordaria macrospora</name>
    <dbReference type="NCBI Taxonomy" id="5147"/>
    <lineage>
        <taxon>Eukaryota</taxon>
        <taxon>Fungi</taxon>
        <taxon>Dikarya</taxon>
        <taxon>Ascomycota</taxon>
        <taxon>Pezizomycotina</taxon>
        <taxon>Sordariomycetes</taxon>
        <taxon>Sordariomycetidae</taxon>
        <taxon>Sordariales</taxon>
        <taxon>Sordariaceae</taxon>
        <taxon>Sordaria</taxon>
    </lineage>
</organism>
<evidence type="ECO:0000313" key="3">
    <source>
        <dbReference type="Proteomes" id="UP000433876"/>
    </source>
</evidence>
<dbReference type="EMBL" id="NMPR01000011">
    <property type="protein sequence ID" value="KAA8635495.1"/>
    <property type="molecule type" value="Genomic_DNA"/>
</dbReference>
<reference evidence="2 3" key="1">
    <citation type="submission" date="2017-07" db="EMBL/GenBank/DDBJ databases">
        <title>Genome sequence of the Sordaria macrospora wild type strain R19027.</title>
        <authorList>
            <person name="Nowrousian M."/>
            <person name="Teichert I."/>
            <person name="Kueck U."/>
        </authorList>
    </citation>
    <scope>NUCLEOTIDE SEQUENCE [LARGE SCALE GENOMIC DNA]</scope>
    <source>
        <strain evidence="2 3">R19027</strain>
        <tissue evidence="2">Mycelium</tissue>
    </source>
</reference>
<feature type="compositionally biased region" description="Low complexity" evidence="1">
    <location>
        <begin position="87"/>
        <end position="103"/>
    </location>
</feature>